<organism evidence="1 2">
    <name type="scientific">Lecanicillium saksenae</name>
    <dbReference type="NCBI Taxonomy" id="468837"/>
    <lineage>
        <taxon>Eukaryota</taxon>
        <taxon>Fungi</taxon>
        <taxon>Dikarya</taxon>
        <taxon>Ascomycota</taxon>
        <taxon>Pezizomycotina</taxon>
        <taxon>Sordariomycetes</taxon>
        <taxon>Hypocreomycetidae</taxon>
        <taxon>Hypocreales</taxon>
        <taxon>Cordycipitaceae</taxon>
        <taxon>Lecanicillium</taxon>
    </lineage>
</organism>
<evidence type="ECO:0000313" key="2">
    <source>
        <dbReference type="Proteomes" id="UP001148737"/>
    </source>
</evidence>
<dbReference type="Proteomes" id="UP001148737">
    <property type="component" value="Unassembled WGS sequence"/>
</dbReference>
<accession>A0ACC1QV04</accession>
<name>A0ACC1QV04_9HYPO</name>
<proteinExistence type="predicted"/>
<sequence length="424" mass="48178">MADVSSKTGAIEDCHAIDSRHSRQTRLHVEAEPLRWQEMEALRYYYQAVRPALVAYKENVIDPQIHHARYNPQTLICLMASYNIAQVRKVHLNFTKPGEDPALAGLWAAYHRHTARYIRQINLWIQQNDPRAFAGIAYLVIMDVELNLSFWQGHINGYLALVQHLGGAEAVLSLAYSPIVSFSVILIKSVFHGTTSPPNKHIRGIDLIQDDTIRALYDAYGNGEMYCPRETFLTICHINRLRVNVATTTPTNTDAVARDLFDTLERVDTDSWIREKKWEKRPEVRCLAQIFQVAAGLYGIVALPQAAVASWAVSAGHGDGTRLSAYNDVRTLYRLKLIKLLRKICLTLKELRQINWPLVVAGVATTADDAGDRDWIAQRLYDTWQQECTQFPSIICRNKLRDFWKSGKSAWDDCFDEPVPVCVG</sequence>
<reference evidence="1" key="1">
    <citation type="submission" date="2022-07" db="EMBL/GenBank/DDBJ databases">
        <title>Genome Sequence of Lecanicillium saksenae.</title>
        <authorList>
            <person name="Buettner E."/>
        </authorList>
    </citation>
    <scope>NUCLEOTIDE SEQUENCE</scope>
    <source>
        <strain evidence="1">VT-O1</strain>
    </source>
</reference>
<evidence type="ECO:0000313" key="1">
    <source>
        <dbReference type="EMBL" id="KAJ3491023.1"/>
    </source>
</evidence>
<protein>
    <submittedName>
        <fullName evidence="1">Uncharacterized protein</fullName>
    </submittedName>
</protein>
<dbReference type="EMBL" id="JANAKD010000662">
    <property type="protein sequence ID" value="KAJ3491023.1"/>
    <property type="molecule type" value="Genomic_DNA"/>
</dbReference>
<gene>
    <name evidence="1" type="ORF">NLG97_g5669</name>
</gene>
<comment type="caution">
    <text evidence="1">The sequence shown here is derived from an EMBL/GenBank/DDBJ whole genome shotgun (WGS) entry which is preliminary data.</text>
</comment>
<keyword evidence="2" id="KW-1185">Reference proteome</keyword>